<organism evidence="2 3">
    <name type="scientific">Domibacillus mangrovi</name>
    <dbReference type="NCBI Taxonomy" id="1714354"/>
    <lineage>
        <taxon>Bacteria</taxon>
        <taxon>Bacillati</taxon>
        <taxon>Bacillota</taxon>
        <taxon>Bacilli</taxon>
        <taxon>Bacillales</taxon>
        <taxon>Bacillaceae</taxon>
        <taxon>Domibacillus</taxon>
    </lineage>
</organism>
<evidence type="ECO:0000313" key="3">
    <source>
        <dbReference type="Proteomes" id="UP000186524"/>
    </source>
</evidence>
<dbReference type="STRING" id="1714354.BLL40_07910"/>
<dbReference type="RefSeq" id="WP_073711378.1">
    <property type="nucleotide sequence ID" value="NZ_MRWQ01000006.1"/>
</dbReference>
<comment type="caution">
    <text evidence="2">The sequence shown here is derived from an EMBL/GenBank/DDBJ whole genome shotgun (WGS) entry which is preliminary data.</text>
</comment>
<dbReference type="InterPro" id="IPR006311">
    <property type="entry name" value="TAT_signal"/>
</dbReference>
<evidence type="ECO:0000313" key="2">
    <source>
        <dbReference type="EMBL" id="OKL36653.1"/>
    </source>
</evidence>
<dbReference type="Pfam" id="PF13618">
    <property type="entry name" value="Gluconate_2-dh3"/>
    <property type="match status" value="1"/>
</dbReference>
<name>A0A1Q5P3A5_9BACI</name>
<dbReference type="AlphaFoldDB" id="A0A1Q5P3A5"/>
<proteinExistence type="predicted"/>
<dbReference type="EMBL" id="MRWQ01000006">
    <property type="protein sequence ID" value="OKL36653.1"/>
    <property type="molecule type" value="Genomic_DNA"/>
</dbReference>
<sequence>MSDNEKGLSRRGFLKTTGIAAGALVGGGLIGGLVGYNTKDNKQISNEMTNGEQHGAPSSRARMFFTNDKDFMILSAATERIFPKDDLGPGAIELDVPYFIDHQLAGNYGSNAREYMQGPFKAGQSTQGYQSRLTRAEIFQQGITKIESESQSRFKKGFSDLENAQMDEILTVFQKDEVAMTAVSSGFFFKLLRQATLEGAYSDPLYSGNNNMGGWRMKEFPGHQGSYAQVIDKEGFQKIEPKSLSSMQNMQH</sequence>
<gene>
    <name evidence="2" type="ORF">BLL40_07910</name>
</gene>
<dbReference type="PROSITE" id="PS51318">
    <property type="entry name" value="TAT"/>
    <property type="match status" value="1"/>
</dbReference>
<dbReference type="InterPro" id="IPR019546">
    <property type="entry name" value="TAT_signal_bac_arc"/>
</dbReference>
<keyword evidence="3" id="KW-1185">Reference proteome</keyword>
<feature type="transmembrane region" description="Helical" evidence="1">
    <location>
        <begin position="12"/>
        <end position="36"/>
    </location>
</feature>
<dbReference type="Proteomes" id="UP000186524">
    <property type="component" value="Unassembled WGS sequence"/>
</dbReference>
<keyword evidence="1" id="KW-0812">Transmembrane</keyword>
<dbReference type="OrthoDB" id="8400810at2"/>
<keyword evidence="1" id="KW-0472">Membrane</keyword>
<dbReference type="InterPro" id="IPR027056">
    <property type="entry name" value="Gluconate_2DH_su3"/>
</dbReference>
<dbReference type="NCBIfam" id="TIGR01409">
    <property type="entry name" value="TAT_signal_seq"/>
    <property type="match status" value="1"/>
</dbReference>
<evidence type="ECO:0000256" key="1">
    <source>
        <dbReference type="SAM" id="Phobius"/>
    </source>
</evidence>
<accession>A0A1Q5P3A5</accession>
<reference evidence="2 3" key="1">
    <citation type="submission" date="2016-12" db="EMBL/GenBank/DDBJ databases">
        <title>Domibacillus sp. SAOS 44 whole genome sequencing.</title>
        <authorList>
            <person name="Verma A."/>
            <person name="Krishnamurthi S."/>
        </authorList>
    </citation>
    <scope>NUCLEOTIDE SEQUENCE [LARGE SCALE GENOMIC DNA]</scope>
    <source>
        <strain evidence="2 3">SAOS 44</strain>
    </source>
</reference>
<protein>
    <submittedName>
        <fullName evidence="2">Dehydrogenase</fullName>
    </submittedName>
</protein>
<keyword evidence="1" id="KW-1133">Transmembrane helix</keyword>